<dbReference type="FunFam" id="1.20.1070.10:FF:000058">
    <property type="entry name" value="Adhesion G protein-coupled receptor F5"/>
    <property type="match status" value="1"/>
</dbReference>
<evidence type="ECO:0000256" key="5">
    <source>
        <dbReference type="ARBA" id="ARBA00022989"/>
    </source>
</evidence>
<evidence type="ECO:0000256" key="1">
    <source>
        <dbReference type="ARBA" id="ARBA00004141"/>
    </source>
</evidence>
<feature type="transmembrane region" description="Helical" evidence="9">
    <location>
        <begin position="391"/>
        <end position="412"/>
    </location>
</feature>
<dbReference type="Gene3D" id="1.20.1070.10">
    <property type="entry name" value="Rhodopsin 7-helix transmembrane proteins"/>
    <property type="match status" value="1"/>
</dbReference>
<proteinExistence type="inferred from homology"/>
<dbReference type="SMART" id="SM00303">
    <property type="entry name" value="GPS"/>
    <property type="match status" value="1"/>
</dbReference>
<evidence type="ECO:0000256" key="3">
    <source>
        <dbReference type="ARBA" id="ARBA00022692"/>
    </source>
</evidence>
<comment type="subcellular location">
    <subcellularLocation>
        <location evidence="1">Membrane</location>
        <topology evidence="1">Multi-pass membrane protein</topology>
    </subcellularLocation>
</comment>
<dbReference type="GO" id="GO:0007189">
    <property type="term" value="P:adenylate cyclase-activating G protein-coupled receptor signaling pathway"/>
    <property type="evidence" value="ECO:0007669"/>
    <property type="project" value="TreeGrafter"/>
</dbReference>
<dbReference type="Gene3D" id="2.60.220.50">
    <property type="match status" value="1"/>
</dbReference>
<keyword evidence="4" id="KW-0732">Signal</keyword>
<dbReference type="Proteomes" id="UP000314983">
    <property type="component" value="Chromosome 3"/>
</dbReference>
<evidence type="ECO:0000256" key="8">
    <source>
        <dbReference type="ARBA" id="ARBA00023180"/>
    </source>
</evidence>
<keyword evidence="8" id="KW-0325">Glycoprotein</keyword>
<dbReference type="GeneTree" id="ENSGT00940000161228"/>
<accession>A0AAY5F0C2</accession>
<dbReference type="PRINTS" id="PR01695">
    <property type="entry name" value="IGHEPTARCPTR"/>
</dbReference>
<dbReference type="PANTHER" id="PTHR45813:SF4">
    <property type="entry name" value="ADHESION G PROTEIN-COUPLED RECEPTOR F5"/>
    <property type="match status" value="1"/>
</dbReference>
<evidence type="ECO:0000256" key="2">
    <source>
        <dbReference type="ARBA" id="ARBA00007343"/>
    </source>
</evidence>
<dbReference type="InterPro" id="IPR008078">
    <property type="entry name" value="GPCR_2_Ig-hepta-like_rcpt"/>
</dbReference>
<evidence type="ECO:0000256" key="4">
    <source>
        <dbReference type="ARBA" id="ARBA00022729"/>
    </source>
</evidence>
<keyword evidence="13" id="KW-1185">Reference proteome</keyword>
<dbReference type="InterPro" id="IPR051587">
    <property type="entry name" value="Adhesion_GPCR"/>
</dbReference>
<dbReference type="PRINTS" id="PR00249">
    <property type="entry name" value="GPCRSECRETIN"/>
</dbReference>
<evidence type="ECO:0000313" key="13">
    <source>
        <dbReference type="Proteomes" id="UP000314983"/>
    </source>
</evidence>
<organism evidence="12 13">
    <name type="scientific">Electrophorus electricus</name>
    <name type="common">Electric eel</name>
    <name type="synonym">Gymnotus electricus</name>
    <dbReference type="NCBI Taxonomy" id="8005"/>
    <lineage>
        <taxon>Eukaryota</taxon>
        <taxon>Metazoa</taxon>
        <taxon>Chordata</taxon>
        <taxon>Craniata</taxon>
        <taxon>Vertebrata</taxon>
        <taxon>Euteleostomi</taxon>
        <taxon>Actinopterygii</taxon>
        <taxon>Neopterygii</taxon>
        <taxon>Teleostei</taxon>
        <taxon>Ostariophysi</taxon>
        <taxon>Gymnotiformes</taxon>
        <taxon>Gymnotoidei</taxon>
        <taxon>Gymnotidae</taxon>
        <taxon>Electrophorus</taxon>
    </lineage>
</organism>
<sequence>MRQKLLNCRLSLKHEQFYLMLVGCHGIIQTCTKIPLYCLIYMLEENNFFLLVYSCVIISPLVFKCFDQYFGGGNVYETKVGDCTEDMVGNRTAQCNSSGFIFKVKTANSFLLMNEEIGTLLLFCDYLVKLNYICFIKYLHLKSFLQTLDVITSKNASTTWTTLNRGNTTQNTSSVLLMSIEDIGQKLTNQTFGIVTNTIQLNRTNISAPYFEPFGINSTMLIDIPQIPVPVFFTFIVFSTLNTVLPVRNATNNDSSKTGTSINGDVVVVKAETRINNISFSFSLINNSLKTPQCVFWNFSLLDGIGGWDSTGCQLKSLANHTDLVTCECNHTTSFSILMSPYSLDNPALAYITYIGVSISMASLVLCLIIETIIWKSMTRNDTSYMRHVSIVNIAVSLLIADICFMIGASIVERGQVTPVGPCSAVTFFIHFFYLVLFFWMFLSALLLLYRTIMVFSGMSRSRMLAIAFSVGYGAPLLIAVITVASTAGNRGYVQESNSCWLNWDQTKALLAFAIPALTIVVINLLVLIMVIYKMLRRGVGASTRPDDKHALAVIARCVGILTPIFGLTWGFGIGTMVTSDLRIHVAFTILNSLQGFFILMFGTLLDNKVCVVWHLCCFFFFN</sequence>
<keyword evidence="3 9" id="KW-0812">Transmembrane</keyword>
<name>A0AAY5F0C2_ELEEL</name>
<feature type="transmembrane region" description="Helical" evidence="9">
    <location>
        <begin position="584"/>
        <end position="606"/>
    </location>
</feature>
<dbReference type="PROSITE" id="PS50261">
    <property type="entry name" value="G_PROTEIN_RECEP_F2_4"/>
    <property type="match status" value="1"/>
</dbReference>
<comment type="similarity">
    <text evidence="2">Belongs to the G-protein coupled receptor 2 family. Adhesion G-protein coupled receptor (ADGR) subfamily.</text>
</comment>
<dbReference type="GO" id="GO:0004930">
    <property type="term" value="F:G protein-coupled receptor activity"/>
    <property type="evidence" value="ECO:0007669"/>
    <property type="project" value="InterPro"/>
</dbReference>
<evidence type="ECO:0000259" key="10">
    <source>
        <dbReference type="PROSITE" id="PS50221"/>
    </source>
</evidence>
<feature type="transmembrane region" description="Helical" evidence="9">
    <location>
        <begin position="509"/>
        <end position="533"/>
    </location>
</feature>
<feature type="transmembrane region" description="Helical" evidence="9">
    <location>
        <begin position="348"/>
        <end position="370"/>
    </location>
</feature>
<dbReference type="GO" id="GO:0007166">
    <property type="term" value="P:cell surface receptor signaling pathway"/>
    <property type="evidence" value="ECO:0007669"/>
    <property type="project" value="InterPro"/>
</dbReference>
<evidence type="ECO:0008006" key="14">
    <source>
        <dbReference type="Google" id="ProtNLM"/>
    </source>
</evidence>
<dbReference type="GO" id="GO:0016020">
    <property type="term" value="C:membrane"/>
    <property type="evidence" value="ECO:0007669"/>
    <property type="project" value="UniProtKB-SubCell"/>
</dbReference>
<evidence type="ECO:0000256" key="9">
    <source>
        <dbReference type="SAM" id="Phobius"/>
    </source>
</evidence>
<reference evidence="12" key="3">
    <citation type="submission" date="2025-09" db="UniProtKB">
        <authorList>
            <consortium name="Ensembl"/>
        </authorList>
    </citation>
    <scope>IDENTIFICATION</scope>
</reference>
<feature type="domain" description="GAIN-B" evidence="10">
    <location>
        <begin position="167"/>
        <end position="345"/>
    </location>
</feature>
<dbReference type="PANTHER" id="PTHR45813">
    <property type="entry name" value="IG-LIKE DOMAIN-CONTAINING PROTEIN"/>
    <property type="match status" value="1"/>
</dbReference>
<feature type="transmembrane region" description="Helical" evidence="9">
    <location>
        <begin position="554"/>
        <end position="578"/>
    </location>
</feature>
<dbReference type="InterPro" id="IPR057244">
    <property type="entry name" value="GAIN_B"/>
</dbReference>
<dbReference type="InterPro" id="IPR046338">
    <property type="entry name" value="GAIN_dom_sf"/>
</dbReference>
<protein>
    <recommendedName>
        <fullName evidence="14">Adhesion G protein-coupled receptor F7</fullName>
    </recommendedName>
</protein>
<dbReference type="Pfam" id="PF01825">
    <property type="entry name" value="GPS"/>
    <property type="match status" value="1"/>
</dbReference>
<reference evidence="12 13" key="1">
    <citation type="submission" date="2020-05" db="EMBL/GenBank/DDBJ databases">
        <title>Electrophorus electricus (electric eel) genome, fEleEle1, primary haplotype.</title>
        <authorList>
            <person name="Myers G."/>
            <person name="Meyer A."/>
            <person name="Fedrigo O."/>
            <person name="Formenti G."/>
            <person name="Rhie A."/>
            <person name="Tracey A."/>
            <person name="Sims Y."/>
            <person name="Jarvis E.D."/>
        </authorList>
    </citation>
    <scope>NUCLEOTIDE SEQUENCE [LARGE SCALE GENOMIC DNA]</scope>
</reference>
<keyword evidence="7" id="KW-1015">Disulfide bond</keyword>
<evidence type="ECO:0000259" key="11">
    <source>
        <dbReference type="PROSITE" id="PS50261"/>
    </source>
</evidence>
<dbReference type="PROSITE" id="PS50221">
    <property type="entry name" value="GAIN_B"/>
    <property type="match status" value="1"/>
</dbReference>
<evidence type="ECO:0000313" key="12">
    <source>
        <dbReference type="Ensembl" id="ENSEEEP00000062399.1"/>
    </source>
</evidence>
<dbReference type="InterPro" id="IPR017981">
    <property type="entry name" value="GPCR_2-like_7TM"/>
</dbReference>
<feature type="transmembrane region" description="Helical" evidence="9">
    <location>
        <begin position="465"/>
        <end position="489"/>
    </location>
</feature>
<feature type="domain" description="G-protein coupled receptors family 2 profile 2" evidence="11">
    <location>
        <begin position="349"/>
        <end position="607"/>
    </location>
</feature>
<feature type="transmembrane region" description="Helical" evidence="9">
    <location>
        <begin position="21"/>
        <end position="42"/>
    </location>
</feature>
<dbReference type="AlphaFoldDB" id="A0AAY5F0C2"/>
<dbReference type="Ensembl" id="ENSEEET00000058729.1">
    <property type="protein sequence ID" value="ENSEEEP00000062399.1"/>
    <property type="gene ID" value="ENSEEEG00000028228.1"/>
</dbReference>
<evidence type="ECO:0000256" key="6">
    <source>
        <dbReference type="ARBA" id="ARBA00023136"/>
    </source>
</evidence>
<keyword evidence="6 9" id="KW-0472">Membrane</keyword>
<dbReference type="Pfam" id="PF00002">
    <property type="entry name" value="7tm_2"/>
    <property type="match status" value="1"/>
</dbReference>
<evidence type="ECO:0000256" key="7">
    <source>
        <dbReference type="ARBA" id="ARBA00023157"/>
    </source>
</evidence>
<dbReference type="InterPro" id="IPR000203">
    <property type="entry name" value="GPS"/>
</dbReference>
<dbReference type="InterPro" id="IPR000832">
    <property type="entry name" value="GPCR_2_secretin-like"/>
</dbReference>
<keyword evidence="5 9" id="KW-1133">Transmembrane helix</keyword>
<feature type="transmembrane region" description="Helical" evidence="9">
    <location>
        <begin position="432"/>
        <end position="453"/>
    </location>
</feature>
<reference evidence="12" key="2">
    <citation type="submission" date="2025-08" db="UniProtKB">
        <authorList>
            <consortium name="Ensembl"/>
        </authorList>
    </citation>
    <scope>IDENTIFICATION</scope>
</reference>